<feature type="domain" description="Peptidoglycan binding-like" evidence="1">
    <location>
        <begin position="81"/>
        <end position="134"/>
    </location>
</feature>
<feature type="domain" description="Peptidoglycan binding-like" evidence="1">
    <location>
        <begin position="11"/>
        <end position="64"/>
    </location>
</feature>
<evidence type="ECO:0000313" key="3">
    <source>
        <dbReference type="Proteomes" id="UP000030401"/>
    </source>
</evidence>
<name>A0A0A5G2B9_9BACI</name>
<dbReference type="AlphaFoldDB" id="A0A0A5G2B9"/>
<dbReference type="OrthoDB" id="9816557at2"/>
<evidence type="ECO:0000313" key="2">
    <source>
        <dbReference type="EMBL" id="KGX87246.1"/>
    </source>
</evidence>
<gene>
    <name evidence="2" type="ORF">N784_16300</name>
</gene>
<dbReference type="Proteomes" id="UP000030401">
    <property type="component" value="Unassembled WGS sequence"/>
</dbReference>
<comment type="caution">
    <text evidence="2">The sequence shown here is derived from an EMBL/GenBank/DDBJ whole genome shotgun (WGS) entry which is preliminary data.</text>
</comment>
<protein>
    <recommendedName>
        <fullName evidence="1">Peptidoglycan binding-like domain-containing protein</fullName>
    </recommendedName>
</protein>
<dbReference type="STRING" id="1385512.N784_16300"/>
<dbReference type="InterPro" id="IPR036365">
    <property type="entry name" value="PGBD-like_sf"/>
</dbReference>
<dbReference type="eggNOG" id="COG3409">
    <property type="taxonomic scope" value="Bacteria"/>
</dbReference>
<organism evidence="2 3">
    <name type="scientific">Pontibacillus litoralis JSM 072002</name>
    <dbReference type="NCBI Taxonomy" id="1385512"/>
    <lineage>
        <taxon>Bacteria</taxon>
        <taxon>Bacillati</taxon>
        <taxon>Bacillota</taxon>
        <taxon>Bacilli</taxon>
        <taxon>Bacillales</taxon>
        <taxon>Bacillaceae</taxon>
        <taxon>Pontibacillus</taxon>
    </lineage>
</organism>
<dbReference type="Gene3D" id="1.10.101.10">
    <property type="entry name" value="PGBD-like superfamily/PGBD"/>
    <property type="match status" value="3"/>
</dbReference>
<dbReference type="EMBL" id="AVPG01000008">
    <property type="protein sequence ID" value="KGX87246.1"/>
    <property type="molecule type" value="Genomic_DNA"/>
</dbReference>
<dbReference type="RefSeq" id="WP_036833694.1">
    <property type="nucleotide sequence ID" value="NZ_AVPG01000008.1"/>
</dbReference>
<accession>A0A0A5G2B9</accession>
<feature type="domain" description="Peptidoglycan binding-like" evidence="1">
    <location>
        <begin position="147"/>
        <end position="203"/>
    </location>
</feature>
<dbReference type="eggNOG" id="COG4193">
    <property type="taxonomic scope" value="Bacteria"/>
</dbReference>
<reference evidence="2 3" key="1">
    <citation type="submission" date="2013-08" db="EMBL/GenBank/DDBJ databases">
        <authorList>
            <person name="Huang J."/>
            <person name="Wang G."/>
        </authorList>
    </citation>
    <scope>NUCLEOTIDE SEQUENCE [LARGE SCALE GENOMIC DNA]</scope>
    <source>
        <strain evidence="2 3">JSM 072002</strain>
    </source>
</reference>
<dbReference type="InterPro" id="IPR002477">
    <property type="entry name" value="Peptidoglycan-bd-like"/>
</dbReference>
<proteinExistence type="predicted"/>
<evidence type="ECO:0000259" key="1">
    <source>
        <dbReference type="Pfam" id="PF01471"/>
    </source>
</evidence>
<dbReference type="InterPro" id="IPR036366">
    <property type="entry name" value="PGBDSf"/>
</dbReference>
<dbReference type="SUPFAM" id="SSF47090">
    <property type="entry name" value="PGBD-like"/>
    <property type="match status" value="3"/>
</dbReference>
<keyword evidence="3" id="KW-1185">Reference proteome</keyword>
<sequence>MGLSSSSTLTSNVEVANQKLKWIGYEDKQERSLFGFLSAEVIQQFQRDYQLEESGDLDEQTNEKIDEVFTSIYRVGGEHHKVIDLKRYLNHIGFKEIHTSPKYDVYTESLIEQCQEAYGLPVTGCADMETLNKIEEVVFCPIQLNKRHSEVGSMKQKLNKLGYGRIKVTDKFGPFSVKKLKKFQHDYGIPVNGIGDELTLKTLNHALKFRQKVTFVNYALTLVEAVQIQQQSSSIKKVIEKSNEDERLILKDINAVHHNIEHYLNPSYHLNDEMGKFQFLDLTRPNTTTIEELDNFLADKGVFSNAGRVFIDVANQFGINEVYLMQHTLAVTNNGEDVDCDRLVTFVIQRAEHLKQHELNDHRHTLYNALWNPAAMAKEKQVINDFSVDMEENLVKLQTMYHIYRQFNSYTLYLEVPVYQQS</sequence>
<dbReference type="Pfam" id="PF01471">
    <property type="entry name" value="PG_binding_1"/>
    <property type="match status" value="3"/>
</dbReference>